<keyword evidence="19" id="KW-1185">Reference proteome</keyword>
<keyword evidence="3 14" id="KW-0813">Transport</keyword>
<organism evidence="18 19">
    <name type="scientific">Undibacterium seohonense</name>
    <dbReference type="NCBI Taxonomy" id="1344950"/>
    <lineage>
        <taxon>Bacteria</taxon>
        <taxon>Pseudomonadati</taxon>
        <taxon>Pseudomonadota</taxon>
        <taxon>Betaproteobacteria</taxon>
        <taxon>Burkholderiales</taxon>
        <taxon>Oxalobacteraceae</taxon>
        <taxon>Undibacterium</taxon>
    </lineage>
</organism>
<keyword evidence="11 14" id="KW-0472">Membrane</keyword>
<gene>
    <name evidence="18" type="ORF">H8K52_05715</name>
</gene>
<evidence type="ECO:0000256" key="14">
    <source>
        <dbReference type="PROSITE-ProRule" id="PRU01360"/>
    </source>
</evidence>
<dbReference type="Proteomes" id="UP000648257">
    <property type="component" value="Unassembled WGS sequence"/>
</dbReference>
<dbReference type="PANTHER" id="PTHR32552">
    <property type="entry name" value="FERRICHROME IRON RECEPTOR-RELATED"/>
    <property type="match status" value="1"/>
</dbReference>
<evidence type="ECO:0000256" key="6">
    <source>
        <dbReference type="ARBA" id="ARBA00022692"/>
    </source>
</evidence>
<proteinExistence type="inferred from homology"/>
<dbReference type="InterPro" id="IPR010105">
    <property type="entry name" value="TonB_sidphr_rcpt"/>
</dbReference>
<keyword evidence="5" id="KW-0410">Iron transport</keyword>
<evidence type="ECO:0000256" key="15">
    <source>
        <dbReference type="RuleBase" id="RU003357"/>
    </source>
</evidence>
<keyword evidence="10 15" id="KW-0798">TonB box</keyword>
<dbReference type="Gene3D" id="2.40.170.20">
    <property type="entry name" value="TonB-dependent receptor, beta-barrel domain"/>
    <property type="match status" value="1"/>
</dbReference>
<dbReference type="InterPro" id="IPR036942">
    <property type="entry name" value="Beta-barrel_TonB_sf"/>
</dbReference>
<evidence type="ECO:0000256" key="12">
    <source>
        <dbReference type="ARBA" id="ARBA00023170"/>
    </source>
</evidence>
<dbReference type="InterPro" id="IPR012910">
    <property type="entry name" value="Plug_dom"/>
</dbReference>
<evidence type="ECO:0000256" key="11">
    <source>
        <dbReference type="ARBA" id="ARBA00023136"/>
    </source>
</evidence>
<evidence type="ECO:0000256" key="3">
    <source>
        <dbReference type="ARBA" id="ARBA00022448"/>
    </source>
</evidence>
<evidence type="ECO:0000259" key="17">
    <source>
        <dbReference type="Pfam" id="PF07715"/>
    </source>
</evidence>
<sequence>MTCLIDFLFFIFYIPNRRILVAYIRSRQHPTNTVQFKHTLIALAVMAAPLSVHAQTETQKSAQEQSKKENALPEIKVQGAQDIPYKAEVSSSSKLVKPLLETPQMVSVIKKELLQEQGAYNLMDALRNTPGITMQLGENGNTAAGDTFQMRGFATQSSVFVDGVRDLGAITRDTFNVEQVEVVKGPAGADVGRGAASGYINLASKAAMLDDVTSGTASINNGNNKRVTADINRKIGDTTAVRLNVFKQDGGVAGRDQVESNGYGIAPSIAVGLGQKSRAYFYSQHIRQNNVPDGGIPTVGLKGFYNASTLLLNAPKVDSENFYGSVNDFEKVEADMATAKFEFDLNDTTVLRNITRYGQSSMKRVVTGINGLTATGAQDTWTVARSRQGLDQSNEIIANQTSINSSFDTAGLKHSLSAGVELLMEKQNTNTLAVPTGVVVPAANLYKPDANVSLPVPVKNGATAEGQTKTVALYIFDAIDLNDAWQLNTGLRYERYNTETRTVSLSTAAANPTLPVGTLIPAKVTKSDDLLSWKLGSVYKVAKNGRLYGVYATSLTPPGSSNFSLSSAANNVNGPLADPQKTTNLELGTKWDLLDKSLSLTAAFYRTDSTNEIVQVDSVTNAFAQFGKRRVEGFEIGVVGQINPDWQVTAGAATMKTKVLQGSTGNNAAGAATRWSPDLTATLWSSYKITPAFTIGGGLRYTSEQKRVIDPSANLAVQNMPNIASSWVADAVASYQVNRNLCLQFNVANLTDKAYVSTLNNSGARYTVGAPRTFNLSANVLF</sequence>
<comment type="similarity">
    <text evidence="2 14 15">Belongs to the TonB-dependent receptor family.</text>
</comment>
<keyword evidence="8" id="KW-0408">Iron</keyword>
<comment type="subcellular location">
    <subcellularLocation>
        <location evidence="1 14">Cell outer membrane</location>
        <topology evidence="1 14">Multi-pass membrane protein</topology>
    </subcellularLocation>
</comment>
<dbReference type="InterPro" id="IPR039426">
    <property type="entry name" value="TonB-dep_rcpt-like"/>
</dbReference>
<dbReference type="CDD" id="cd01347">
    <property type="entry name" value="ligand_gated_channel"/>
    <property type="match status" value="1"/>
</dbReference>
<dbReference type="NCBIfam" id="NF007349">
    <property type="entry name" value="PRK09840.1"/>
    <property type="match status" value="1"/>
</dbReference>
<dbReference type="PROSITE" id="PS52016">
    <property type="entry name" value="TONB_DEPENDENT_REC_3"/>
    <property type="match status" value="1"/>
</dbReference>
<feature type="domain" description="TonB-dependent receptor-like beta-barrel" evidence="16">
    <location>
        <begin position="302"/>
        <end position="750"/>
    </location>
</feature>
<feature type="domain" description="TonB-dependent receptor plug" evidence="17">
    <location>
        <begin position="99"/>
        <end position="198"/>
    </location>
</feature>
<keyword evidence="4 14" id="KW-1134">Transmembrane beta strand</keyword>
<evidence type="ECO:0000256" key="4">
    <source>
        <dbReference type="ARBA" id="ARBA00022452"/>
    </source>
</evidence>
<dbReference type="Pfam" id="PF00593">
    <property type="entry name" value="TonB_dep_Rec_b-barrel"/>
    <property type="match status" value="1"/>
</dbReference>
<dbReference type="EMBL" id="JACOFW010000004">
    <property type="protein sequence ID" value="MBC3806844.1"/>
    <property type="molecule type" value="Genomic_DNA"/>
</dbReference>
<keyword evidence="7" id="KW-0732">Signal</keyword>
<dbReference type="Pfam" id="PF07715">
    <property type="entry name" value="Plug"/>
    <property type="match status" value="1"/>
</dbReference>
<evidence type="ECO:0000256" key="13">
    <source>
        <dbReference type="ARBA" id="ARBA00023237"/>
    </source>
</evidence>
<evidence type="ECO:0000256" key="7">
    <source>
        <dbReference type="ARBA" id="ARBA00022729"/>
    </source>
</evidence>
<evidence type="ECO:0000256" key="1">
    <source>
        <dbReference type="ARBA" id="ARBA00004571"/>
    </source>
</evidence>
<evidence type="ECO:0000313" key="19">
    <source>
        <dbReference type="Proteomes" id="UP000648257"/>
    </source>
</evidence>
<evidence type="ECO:0000256" key="2">
    <source>
        <dbReference type="ARBA" id="ARBA00009810"/>
    </source>
</evidence>
<dbReference type="SUPFAM" id="SSF56935">
    <property type="entry name" value="Porins"/>
    <property type="match status" value="1"/>
</dbReference>
<dbReference type="InterPro" id="IPR000531">
    <property type="entry name" value="Beta-barrel_TonB"/>
</dbReference>
<evidence type="ECO:0000259" key="16">
    <source>
        <dbReference type="Pfam" id="PF00593"/>
    </source>
</evidence>
<evidence type="ECO:0000313" key="18">
    <source>
        <dbReference type="EMBL" id="MBC3806844.1"/>
    </source>
</evidence>
<reference evidence="18 19" key="1">
    <citation type="submission" date="2020-08" db="EMBL/GenBank/DDBJ databases">
        <title>Novel species isolated from subtropical streams in China.</title>
        <authorList>
            <person name="Lu H."/>
        </authorList>
    </citation>
    <scope>NUCLEOTIDE SEQUENCE [LARGE SCALE GENOMIC DNA]</scope>
    <source>
        <strain evidence="18 19">KACC 16656</strain>
    </source>
</reference>
<accession>A0ABR6X1S0</accession>
<keyword evidence="9" id="KW-0406">Ion transport</keyword>
<evidence type="ECO:0000256" key="5">
    <source>
        <dbReference type="ARBA" id="ARBA00022496"/>
    </source>
</evidence>
<evidence type="ECO:0000256" key="9">
    <source>
        <dbReference type="ARBA" id="ARBA00023065"/>
    </source>
</evidence>
<dbReference type="NCBIfam" id="TIGR01783">
    <property type="entry name" value="TonB-siderophor"/>
    <property type="match status" value="1"/>
</dbReference>
<evidence type="ECO:0000256" key="10">
    <source>
        <dbReference type="ARBA" id="ARBA00023077"/>
    </source>
</evidence>
<keyword evidence="6 14" id="KW-0812">Transmembrane</keyword>
<dbReference type="Gene3D" id="2.170.130.10">
    <property type="entry name" value="TonB-dependent receptor, plug domain"/>
    <property type="match status" value="1"/>
</dbReference>
<keyword evidence="13 14" id="KW-0998">Cell outer membrane</keyword>
<keyword evidence="12 18" id="KW-0675">Receptor</keyword>
<protein>
    <submittedName>
        <fullName evidence="18">Catecholate siderophore receptor Fiu</fullName>
    </submittedName>
</protein>
<comment type="caution">
    <text evidence="18">The sequence shown here is derived from an EMBL/GenBank/DDBJ whole genome shotgun (WGS) entry which is preliminary data.</text>
</comment>
<evidence type="ECO:0000256" key="8">
    <source>
        <dbReference type="ARBA" id="ARBA00023004"/>
    </source>
</evidence>
<dbReference type="PANTHER" id="PTHR32552:SF89">
    <property type="entry name" value="CATECHOLATE SIDEROPHORE RECEPTOR FIU"/>
    <property type="match status" value="1"/>
</dbReference>
<name>A0ABR6X1S0_9BURK</name>
<dbReference type="InterPro" id="IPR037066">
    <property type="entry name" value="Plug_dom_sf"/>
</dbReference>